<accession>A0A932CMT6</accession>
<dbReference type="AlphaFoldDB" id="A0A932CMT6"/>
<gene>
    <name evidence="2" type="ORF">HYY20_05385</name>
</gene>
<keyword evidence="1" id="KW-0175">Coiled coil</keyword>
<proteinExistence type="predicted"/>
<sequence length="75" mass="8902">MPEILRSKVMVLVDLFKRTEKVKRQAGQLEAINREMENEIARRRQAEKEIKQLNETLERRIVETTAVNREPEALQ</sequence>
<protein>
    <submittedName>
        <fullName evidence="2">Uncharacterized protein</fullName>
    </submittedName>
</protein>
<dbReference type="Proteomes" id="UP000769766">
    <property type="component" value="Unassembled WGS sequence"/>
</dbReference>
<feature type="coiled-coil region" evidence="1">
    <location>
        <begin position="19"/>
        <end position="63"/>
    </location>
</feature>
<comment type="caution">
    <text evidence="2">The sequence shown here is derived from an EMBL/GenBank/DDBJ whole genome shotgun (WGS) entry which is preliminary data.</text>
</comment>
<reference evidence="2" key="1">
    <citation type="submission" date="2020-07" db="EMBL/GenBank/DDBJ databases">
        <title>Huge and variable diversity of episymbiotic CPR bacteria and DPANN archaea in groundwater ecosystems.</title>
        <authorList>
            <person name="He C.Y."/>
            <person name="Keren R."/>
            <person name="Whittaker M."/>
            <person name="Farag I.F."/>
            <person name="Doudna J."/>
            <person name="Cate J.H.D."/>
            <person name="Banfield J.F."/>
        </authorList>
    </citation>
    <scope>NUCLEOTIDE SEQUENCE</scope>
    <source>
        <strain evidence="2">NC_groundwater_672_Ag_B-0.1um_62_36</strain>
    </source>
</reference>
<name>A0A932CMT6_UNCTE</name>
<evidence type="ECO:0000256" key="1">
    <source>
        <dbReference type="SAM" id="Coils"/>
    </source>
</evidence>
<evidence type="ECO:0000313" key="3">
    <source>
        <dbReference type="Proteomes" id="UP000769766"/>
    </source>
</evidence>
<dbReference type="EMBL" id="JACPRF010000167">
    <property type="protein sequence ID" value="MBI2876296.1"/>
    <property type="molecule type" value="Genomic_DNA"/>
</dbReference>
<organism evidence="2 3">
    <name type="scientific">Tectimicrobiota bacterium</name>
    <dbReference type="NCBI Taxonomy" id="2528274"/>
    <lineage>
        <taxon>Bacteria</taxon>
        <taxon>Pseudomonadati</taxon>
        <taxon>Nitrospinota/Tectimicrobiota group</taxon>
        <taxon>Candidatus Tectimicrobiota</taxon>
    </lineage>
</organism>
<evidence type="ECO:0000313" key="2">
    <source>
        <dbReference type="EMBL" id="MBI2876296.1"/>
    </source>
</evidence>